<comment type="caution">
    <text evidence="2">The sequence shown here is derived from an EMBL/GenBank/DDBJ whole genome shotgun (WGS) entry which is preliminary data.</text>
</comment>
<dbReference type="AlphaFoldDB" id="A0A6A3JSQ7"/>
<evidence type="ECO:0000313" key="2">
    <source>
        <dbReference type="EMBL" id="KAE8996832.1"/>
    </source>
</evidence>
<sequence length="314" mass="34779">MPFVSKEREIFEISGFDTQDSTISSQNMKSKFGSSSGLRSFMHRIRFGFVSSCGIFQPSASPQATPPSSPKPLSTEQEQEPVHDTEAMCRYPSKKCWNPRALKRNGERHNLCDFHRQKANKNQRRLELKRKARAQASVDAEPAGGRRLRTHKKSRQRARRAPLSAHLAMKEEARAKQQAEAAAAGLGNWLLQDLVLLDGVYGREGFQQAKQEALLPMLPAVELQRLPEEAALDRILQDGQADVGALCKSLDTTTGLEALAALPEGKTSPVDVGESWDNLDFSDYWLTPSPADQPAVSFDSLVFVADEDVFVADV</sequence>
<evidence type="ECO:0000313" key="3">
    <source>
        <dbReference type="Proteomes" id="UP000460718"/>
    </source>
</evidence>
<protein>
    <submittedName>
        <fullName evidence="2">Uncharacterized protein</fullName>
    </submittedName>
</protein>
<proteinExistence type="predicted"/>
<dbReference type="EMBL" id="QXFW01001086">
    <property type="protein sequence ID" value="KAE8996832.1"/>
    <property type="molecule type" value="Genomic_DNA"/>
</dbReference>
<dbReference type="Proteomes" id="UP000460718">
    <property type="component" value="Unassembled WGS sequence"/>
</dbReference>
<feature type="region of interest" description="Disordered" evidence="1">
    <location>
        <begin position="58"/>
        <end position="83"/>
    </location>
</feature>
<accession>A0A6A3JSQ7</accession>
<reference evidence="2 3" key="1">
    <citation type="submission" date="2018-09" db="EMBL/GenBank/DDBJ databases">
        <title>Genomic investigation of the strawberry pathogen Phytophthora fragariae indicates pathogenicity is determined by transcriptional variation in three key races.</title>
        <authorList>
            <person name="Adams T.M."/>
            <person name="Armitage A.D."/>
            <person name="Sobczyk M.K."/>
            <person name="Bates H.J."/>
            <person name="Dunwell J.M."/>
            <person name="Nellist C.F."/>
            <person name="Harrison R.J."/>
        </authorList>
    </citation>
    <scope>NUCLEOTIDE SEQUENCE [LARGE SCALE GENOMIC DNA]</scope>
    <source>
        <strain evidence="2 3">SCRP245</strain>
    </source>
</reference>
<feature type="compositionally biased region" description="Basic residues" evidence="1">
    <location>
        <begin position="146"/>
        <end position="160"/>
    </location>
</feature>
<feature type="region of interest" description="Disordered" evidence="1">
    <location>
        <begin position="132"/>
        <end position="163"/>
    </location>
</feature>
<organism evidence="2 3">
    <name type="scientific">Phytophthora fragariae</name>
    <dbReference type="NCBI Taxonomy" id="53985"/>
    <lineage>
        <taxon>Eukaryota</taxon>
        <taxon>Sar</taxon>
        <taxon>Stramenopiles</taxon>
        <taxon>Oomycota</taxon>
        <taxon>Peronosporomycetes</taxon>
        <taxon>Peronosporales</taxon>
        <taxon>Peronosporaceae</taxon>
        <taxon>Phytophthora</taxon>
    </lineage>
</organism>
<gene>
    <name evidence="2" type="ORF">PF011_g15741</name>
</gene>
<evidence type="ECO:0000256" key="1">
    <source>
        <dbReference type="SAM" id="MobiDB-lite"/>
    </source>
</evidence>
<name>A0A6A3JSQ7_9STRA</name>